<sequence length="190" mass="20867">MGSDQQFAHFRHHGFAAAVIRKASIAGNRPPRSRSGPHAQNALVPGDMFSSVREESPLPEFDRHIFVCTNRREPGAARPSCSPDGRGELHSLLKDKLKAAKLPGVLRVNKSGCLEQCEHGPTIVVYPEQVWYGFVQPEDLDEIVEEHLRHGRPVERLRLASECLNTPSCRHRPAMVSPASGAPSDGPSGR</sequence>
<dbReference type="Proteomes" id="UP000253606">
    <property type="component" value="Chromosome"/>
</dbReference>
<evidence type="ECO:0000256" key="1">
    <source>
        <dbReference type="SAM" id="MobiDB-lite"/>
    </source>
</evidence>
<proteinExistence type="predicted"/>
<evidence type="ECO:0000313" key="3">
    <source>
        <dbReference type="Proteomes" id="UP000253606"/>
    </source>
</evidence>
<dbReference type="EMBL" id="CP030840">
    <property type="protein sequence ID" value="AXC15313.1"/>
    <property type="molecule type" value="Genomic_DNA"/>
</dbReference>
<gene>
    <name evidence="2" type="ORF">ACPOL_6069</name>
</gene>
<dbReference type="KEGG" id="abas:ACPOL_6069"/>
<dbReference type="Gene3D" id="3.40.30.10">
    <property type="entry name" value="Glutaredoxin"/>
    <property type="match status" value="1"/>
</dbReference>
<dbReference type="CDD" id="cd02980">
    <property type="entry name" value="TRX_Fd_family"/>
    <property type="match status" value="1"/>
</dbReference>
<keyword evidence="3" id="KW-1185">Reference proteome</keyword>
<protein>
    <submittedName>
        <fullName evidence="2">Ferredoxin</fullName>
    </submittedName>
</protein>
<name>A0A2Z5G7R8_9BACT</name>
<organism evidence="2 3">
    <name type="scientific">Acidisarcina polymorpha</name>
    <dbReference type="NCBI Taxonomy" id="2211140"/>
    <lineage>
        <taxon>Bacteria</taxon>
        <taxon>Pseudomonadati</taxon>
        <taxon>Acidobacteriota</taxon>
        <taxon>Terriglobia</taxon>
        <taxon>Terriglobales</taxon>
        <taxon>Acidobacteriaceae</taxon>
        <taxon>Acidisarcina</taxon>
    </lineage>
</organism>
<feature type="region of interest" description="Disordered" evidence="1">
    <location>
        <begin position="171"/>
        <end position="190"/>
    </location>
</feature>
<dbReference type="AlphaFoldDB" id="A0A2Z5G7R8"/>
<accession>A0A2Z5G7R8</accession>
<dbReference type="InterPro" id="IPR036249">
    <property type="entry name" value="Thioredoxin-like_sf"/>
</dbReference>
<feature type="compositionally biased region" description="Low complexity" evidence="1">
    <location>
        <begin position="177"/>
        <end position="190"/>
    </location>
</feature>
<dbReference type="SUPFAM" id="SSF52833">
    <property type="entry name" value="Thioredoxin-like"/>
    <property type="match status" value="1"/>
</dbReference>
<evidence type="ECO:0000313" key="2">
    <source>
        <dbReference type="EMBL" id="AXC15313.1"/>
    </source>
</evidence>
<reference evidence="2 3" key="1">
    <citation type="journal article" date="2018" name="Front. Microbiol.">
        <title>Hydrolytic Capabilities as a Key to Environmental Success: Chitinolytic and Cellulolytic Acidobacteria From Acidic Sub-arctic Soils and Boreal Peatlands.</title>
        <authorList>
            <person name="Belova S.E."/>
            <person name="Ravin N.V."/>
            <person name="Pankratov T.A."/>
            <person name="Rakitin A.L."/>
            <person name="Ivanova A.A."/>
            <person name="Beletsky A.V."/>
            <person name="Mardanov A.V."/>
            <person name="Sinninghe Damste J.S."/>
            <person name="Dedysh S.N."/>
        </authorList>
    </citation>
    <scope>NUCLEOTIDE SEQUENCE [LARGE SCALE GENOMIC DNA]</scope>
    <source>
        <strain evidence="2 3">SBC82</strain>
    </source>
</reference>